<accession>A0A8H3G487</accession>
<protein>
    <submittedName>
        <fullName evidence="1">Uncharacterized protein</fullName>
    </submittedName>
</protein>
<keyword evidence="2" id="KW-1185">Reference proteome</keyword>
<dbReference type="EMBL" id="CAJPDT010000084">
    <property type="protein sequence ID" value="CAF9935505.1"/>
    <property type="molecule type" value="Genomic_DNA"/>
</dbReference>
<proteinExistence type="predicted"/>
<gene>
    <name evidence="1" type="ORF">IMSHALPRED_010250</name>
</gene>
<dbReference type="Proteomes" id="UP000664534">
    <property type="component" value="Unassembled WGS sequence"/>
</dbReference>
<name>A0A8H3G487_9LECA</name>
<comment type="caution">
    <text evidence="1">The sequence shown here is derived from an EMBL/GenBank/DDBJ whole genome shotgun (WGS) entry which is preliminary data.</text>
</comment>
<evidence type="ECO:0000313" key="1">
    <source>
        <dbReference type="EMBL" id="CAF9935505.1"/>
    </source>
</evidence>
<evidence type="ECO:0000313" key="2">
    <source>
        <dbReference type="Proteomes" id="UP000664534"/>
    </source>
</evidence>
<dbReference type="AlphaFoldDB" id="A0A8H3G487"/>
<organism evidence="1 2">
    <name type="scientific">Imshaugia aleurites</name>
    <dbReference type="NCBI Taxonomy" id="172621"/>
    <lineage>
        <taxon>Eukaryota</taxon>
        <taxon>Fungi</taxon>
        <taxon>Dikarya</taxon>
        <taxon>Ascomycota</taxon>
        <taxon>Pezizomycotina</taxon>
        <taxon>Lecanoromycetes</taxon>
        <taxon>OSLEUM clade</taxon>
        <taxon>Lecanoromycetidae</taxon>
        <taxon>Lecanorales</taxon>
        <taxon>Lecanorineae</taxon>
        <taxon>Parmeliaceae</taxon>
        <taxon>Imshaugia</taxon>
    </lineage>
</organism>
<sequence length="242" mass="28337">MASSTAIEECKYSFNSLCPQVGCLHAPPPEHVRRRQRTTRLTRLPEEELNLIPKLRPYQIPDLVWRCPAVASTKGSDSKPWELEPDKYVPMKCYQPTYDENLQLISEEPVLISDLRPGEQIVAYENQLTHAPRHKIREYYALHLSRLADMRADIANETVIIERERAKAAWLTKWFEKDKATRAYRMALKRRETWRAFERAVGRLLERCESVLKGEEGFEVALWRRIPEEEEWEEETGAEASV</sequence>
<reference evidence="1" key="1">
    <citation type="submission" date="2021-03" db="EMBL/GenBank/DDBJ databases">
        <authorList>
            <person name="Tagirdzhanova G."/>
        </authorList>
    </citation>
    <scope>NUCLEOTIDE SEQUENCE</scope>
</reference>